<gene>
    <name evidence="6" type="ORF">Vafri_4728</name>
</gene>
<evidence type="ECO:0000259" key="4">
    <source>
        <dbReference type="PROSITE" id="PS50102"/>
    </source>
</evidence>
<proteinExistence type="predicted"/>
<dbReference type="PROSITE" id="PS50137">
    <property type="entry name" value="DS_RBD"/>
    <property type="match status" value="1"/>
</dbReference>
<evidence type="ECO:0000313" key="7">
    <source>
        <dbReference type="Proteomes" id="UP000747399"/>
    </source>
</evidence>
<dbReference type="Pfam" id="PF00076">
    <property type="entry name" value="RRM_1"/>
    <property type="match status" value="1"/>
</dbReference>
<dbReference type="PROSITE" id="PS50102">
    <property type="entry name" value="RRM"/>
    <property type="match status" value="1"/>
</dbReference>
<feature type="region of interest" description="Disordered" evidence="3">
    <location>
        <begin position="1050"/>
        <end position="1092"/>
    </location>
</feature>
<dbReference type="Proteomes" id="UP000747399">
    <property type="component" value="Unassembled WGS sequence"/>
</dbReference>
<dbReference type="InterPro" id="IPR035979">
    <property type="entry name" value="RBD_domain_sf"/>
</dbReference>
<feature type="compositionally biased region" description="Polar residues" evidence="3">
    <location>
        <begin position="1"/>
        <end position="10"/>
    </location>
</feature>
<dbReference type="GO" id="GO:0003723">
    <property type="term" value="F:RNA binding"/>
    <property type="evidence" value="ECO:0007669"/>
    <property type="project" value="UniProtKB-UniRule"/>
</dbReference>
<feature type="compositionally biased region" description="Low complexity" evidence="3">
    <location>
        <begin position="1143"/>
        <end position="1154"/>
    </location>
</feature>
<feature type="compositionally biased region" description="Low complexity" evidence="3">
    <location>
        <begin position="491"/>
        <end position="504"/>
    </location>
</feature>
<evidence type="ECO:0000256" key="3">
    <source>
        <dbReference type="SAM" id="MobiDB-lite"/>
    </source>
</evidence>
<dbReference type="EMBL" id="BNCO01000005">
    <property type="protein sequence ID" value="GIL48026.1"/>
    <property type="molecule type" value="Genomic_DNA"/>
</dbReference>
<dbReference type="Gene3D" id="3.30.70.330">
    <property type="match status" value="1"/>
</dbReference>
<organism evidence="6 7">
    <name type="scientific">Volvox africanus</name>
    <dbReference type="NCBI Taxonomy" id="51714"/>
    <lineage>
        <taxon>Eukaryota</taxon>
        <taxon>Viridiplantae</taxon>
        <taxon>Chlorophyta</taxon>
        <taxon>core chlorophytes</taxon>
        <taxon>Chlorophyceae</taxon>
        <taxon>CS clade</taxon>
        <taxon>Chlamydomonadales</taxon>
        <taxon>Volvocaceae</taxon>
        <taxon>Volvox</taxon>
    </lineage>
</organism>
<feature type="region of interest" description="Disordered" evidence="3">
    <location>
        <begin position="772"/>
        <end position="883"/>
    </location>
</feature>
<feature type="compositionally biased region" description="Low complexity" evidence="3">
    <location>
        <begin position="784"/>
        <end position="799"/>
    </location>
</feature>
<sequence>MSSGSPSLTGLSDGPNKKSRLLELIQLPESLDDAMLQRNAATPKQQSLPADEAQHQLGTLQLGSADELASPASTAAAPFVHADTAVLVQAPPAADTSMIVEDTTSDAVAVAAAVTLVSAGASAPTAGQVHAASAARGEKSVIPPAVQREGSLDPAPSDPAVCISYDCVADSSGLEGLGGDQGEGEVASRRTALAGSSGAGGGRAGGFEVFIGGLAPDARDEDVRAALGELVQGEVLSVRLQLTRGMSICKGYGFATFADEAAAQRAVSAAADGAQLCGRRVGLHASRRPFRAVLAAAQAAGAQLPLHLSPEAGASINGLLEVLREHPDRRAAVAAALRVMQRGAKRTYPSSAALPLPSAHVDNGSGSAAEAATETTAGPSQRAPAEAKRQATAATVAAVSAAVPIKGTAPDTPCPPSGRDGDGGQTTAATGNAKAAAPAAASVPVSVTAPAAAAAGEAPVVAVEGAKETPVVKKETPVEASSAGRGSEAPAGSGAVKTAATAKKAPGEKARGGGGAGPSGSGAAAPSTGGGAAGGMSQDLLAALTAYPKILNLLETLKDNPRTAKTPVMILHEYAAKMTYEVTYHETSDGPAGPYTVESRLMSGGQKRTTVATASAKARTKKDAKQVSAAALVEKLLEGPRGLSPNDLLPAPKPLGSGAGSTRGGGGKAGSEKGRGAQGNGAGNARKGPGGRSSGTQGGRFTPLPPPQQQHNALFYGRDALNKAGAPAPSLKLTPPPPAPSFHGPLMSSRGGGMLYSGGAGNLGPIGRGPFSSNGGGGGGGGYSSMQLGLPSGNPSLQQSGGGLGHHGTGVGGGSGASGPFGGPSESRLGASRELRLGGGSRGSGGGGSMVQLGLNSGGGAGGGGGTTRYGGSYGREDSHGPSIRMGLDLNDGSSSYDMAAGHKRNYSTAMQAAYGAPAASQGLLPLQPPQQPASGAVGSMLGNGGRSQDPFAVQAGGGSRGGPGGGNIIGAGIGGNQVVGLQQHQQSVVLGQMQAQSGAYLQQHQQQLAGQPAFGTSQRVQPLFAPIQQQQQLGIATAAAAAGPPVQQAFSGYRQDQGPPQQQQQQQQQPQQQHLSYGQQPPGGVALASAAAGGGGIGSGMYSGNQAAQLQPVPSQPLFGQQPAQQATYTPNTYGMGSYTHSQAQQPQQQYVSSSGMYGNVSQATQGSGYAGGAVLQQQQAQVGSQSYGVSSTAGLQSYSGVRPGGGLWG</sequence>
<feature type="compositionally biased region" description="Gly residues" evidence="3">
    <location>
        <begin position="774"/>
        <end position="783"/>
    </location>
</feature>
<feature type="compositionally biased region" description="Low complexity" evidence="3">
    <location>
        <begin position="364"/>
        <end position="378"/>
    </location>
</feature>
<feature type="region of interest" description="Disordered" evidence="3">
    <location>
        <begin position="469"/>
        <end position="533"/>
    </location>
</feature>
<dbReference type="Gene3D" id="3.30.160.20">
    <property type="match status" value="1"/>
</dbReference>
<feature type="compositionally biased region" description="Gly residues" evidence="3">
    <location>
        <begin position="837"/>
        <end position="849"/>
    </location>
</feature>
<dbReference type="SMART" id="SM00360">
    <property type="entry name" value="RRM"/>
    <property type="match status" value="1"/>
</dbReference>
<dbReference type="InterPro" id="IPR012677">
    <property type="entry name" value="Nucleotide-bd_a/b_plait_sf"/>
</dbReference>
<comment type="caution">
    <text evidence="6">The sequence shown here is derived from an EMBL/GenBank/DDBJ whole genome shotgun (WGS) entry which is preliminary data.</text>
</comment>
<feature type="compositionally biased region" description="Gly residues" evidence="3">
    <location>
        <begin position="856"/>
        <end position="874"/>
    </location>
</feature>
<feature type="region of interest" description="Disordered" evidence="3">
    <location>
        <begin position="404"/>
        <end position="431"/>
    </location>
</feature>
<feature type="compositionally biased region" description="Gly residues" evidence="3">
    <location>
        <begin position="657"/>
        <end position="669"/>
    </location>
</feature>
<dbReference type="SMART" id="SM00358">
    <property type="entry name" value="DSRM"/>
    <property type="match status" value="1"/>
</dbReference>
<name>A0A8J4EXM1_9CHLO</name>
<protein>
    <recommendedName>
        <fullName evidence="8">RRM domain-containing protein</fullName>
    </recommendedName>
</protein>
<feature type="compositionally biased region" description="Polar residues" evidence="3">
    <location>
        <begin position="1114"/>
        <end position="1142"/>
    </location>
</feature>
<feature type="region of interest" description="Disordered" evidence="3">
    <location>
        <begin position="1"/>
        <end position="21"/>
    </location>
</feature>
<reference evidence="6" key="1">
    <citation type="journal article" date="2021" name="Proc. Natl. Acad. Sci. U.S.A.">
        <title>Three genomes in the algal genus Volvox reveal the fate of a haploid sex-determining region after a transition to homothallism.</title>
        <authorList>
            <person name="Yamamoto K."/>
            <person name="Hamaji T."/>
            <person name="Kawai-Toyooka H."/>
            <person name="Matsuzaki R."/>
            <person name="Takahashi F."/>
            <person name="Nishimura Y."/>
            <person name="Kawachi M."/>
            <person name="Noguchi H."/>
            <person name="Minakuchi Y."/>
            <person name="Umen J.G."/>
            <person name="Toyoda A."/>
            <person name="Nozaki H."/>
        </authorList>
    </citation>
    <scope>NUCLEOTIDE SEQUENCE</scope>
    <source>
        <strain evidence="6">NIES-3780</strain>
    </source>
</reference>
<feature type="compositionally biased region" description="Gly residues" evidence="3">
    <location>
        <begin position="800"/>
        <end position="822"/>
    </location>
</feature>
<dbReference type="SUPFAM" id="SSF54928">
    <property type="entry name" value="RNA-binding domain, RBD"/>
    <property type="match status" value="1"/>
</dbReference>
<dbReference type="SUPFAM" id="SSF54768">
    <property type="entry name" value="dsRNA-binding domain-like"/>
    <property type="match status" value="1"/>
</dbReference>
<dbReference type="InterPro" id="IPR000504">
    <property type="entry name" value="RRM_dom"/>
</dbReference>
<feature type="region of interest" description="Disordered" evidence="3">
    <location>
        <begin position="1114"/>
        <end position="1154"/>
    </location>
</feature>
<keyword evidence="1 2" id="KW-0694">RNA-binding</keyword>
<evidence type="ECO:0000259" key="5">
    <source>
        <dbReference type="PROSITE" id="PS50137"/>
    </source>
</evidence>
<keyword evidence="7" id="KW-1185">Reference proteome</keyword>
<accession>A0A8J4EXM1</accession>
<dbReference type="InterPro" id="IPR044454">
    <property type="entry name" value="ADAD2_DSRM"/>
</dbReference>
<dbReference type="PANTHER" id="PTHR21245">
    <property type="entry name" value="HETEROGENEOUS NUCLEAR RIBONUCLEOPROTEIN"/>
    <property type="match status" value="1"/>
</dbReference>
<evidence type="ECO:0008006" key="8">
    <source>
        <dbReference type="Google" id="ProtNLM"/>
    </source>
</evidence>
<feature type="region of interest" description="Disordered" evidence="3">
    <location>
        <begin position="348"/>
        <end position="391"/>
    </location>
</feature>
<dbReference type="CDD" id="cd19906">
    <property type="entry name" value="DSRM_ADAD2"/>
    <property type="match status" value="1"/>
</dbReference>
<feature type="region of interest" description="Disordered" evidence="3">
    <location>
        <begin position="134"/>
        <end position="154"/>
    </location>
</feature>
<feature type="compositionally biased region" description="Gly residues" evidence="3">
    <location>
        <begin position="676"/>
        <end position="698"/>
    </location>
</feature>
<feature type="domain" description="DRBM" evidence="5">
    <location>
        <begin position="566"/>
        <end position="638"/>
    </location>
</feature>
<dbReference type="InterPro" id="IPR014720">
    <property type="entry name" value="dsRBD_dom"/>
</dbReference>
<evidence type="ECO:0000256" key="1">
    <source>
        <dbReference type="ARBA" id="ARBA00022884"/>
    </source>
</evidence>
<evidence type="ECO:0000313" key="6">
    <source>
        <dbReference type="EMBL" id="GIL48026.1"/>
    </source>
</evidence>
<feature type="region of interest" description="Disordered" evidence="3">
    <location>
        <begin position="638"/>
        <end position="711"/>
    </location>
</feature>
<feature type="domain" description="RRM" evidence="4">
    <location>
        <begin position="207"/>
        <end position="288"/>
    </location>
</feature>
<dbReference type="AlphaFoldDB" id="A0A8J4EXM1"/>
<evidence type="ECO:0000256" key="2">
    <source>
        <dbReference type="PROSITE-ProRule" id="PRU00176"/>
    </source>
</evidence>